<dbReference type="Proteomes" id="UP000184603">
    <property type="component" value="Unassembled WGS sequence"/>
</dbReference>
<sequence>MKSKFQSISFKLLSTGLLAVLLPLVVVGYFSVNKSAEALLNLSREKTQSLAIDLSLLVKNLLNAQKEMVGTLAVDPTYVQALQDISLADQATRQHLIRSLFENIEVKFQRLNSSQQYQGIFFAGNLATHRSSGGSHCL</sequence>
<reference evidence="2 3" key="1">
    <citation type="submission" date="2016-12" db="EMBL/GenBank/DDBJ databases">
        <authorList>
            <person name="Song W.-J."/>
            <person name="Kurnit D.M."/>
        </authorList>
    </citation>
    <scope>NUCLEOTIDE SEQUENCE [LARGE SCALE GENOMIC DNA]</scope>
    <source>
        <strain evidence="2 3">DSM 18488</strain>
    </source>
</reference>
<name>A0A1M7YMH4_9BACT</name>
<dbReference type="STRING" id="1121416.SAMN02745220_05326"/>
<evidence type="ECO:0000256" key="1">
    <source>
        <dbReference type="SAM" id="Phobius"/>
    </source>
</evidence>
<accession>A0A1M7YMH4</accession>
<dbReference type="RefSeq" id="WP_073617320.1">
    <property type="nucleotide sequence ID" value="NZ_FRFE01000080.1"/>
</dbReference>
<proteinExistence type="predicted"/>
<protein>
    <submittedName>
        <fullName evidence="2">Methyl-accepting chemotaxis protein</fullName>
    </submittedName>
</protein>
<dbReference type="AlphaFoldDB" id="A0A1M7YMH4"/>
<keyword evidence="1" id="KW-0812">Transmembrane</keyword>
<evidence type="ECO:0000313" key="3">
    <source>
        <dbReference type="Proteomes" id="UP000184603"/>
    </source>
</evidence>
<keyword evidence="1" id="KW-0472">Membrane</keyword>
<evidence type="ECO:0000313" key="2">
    <source>
        <dbReference type="EMBL" id="SHO53814.1"/>
    </source>
</evidence>
<dbReference type="EMBL" id="FRFE01000080">
    <property type="protein sequence ID" value="SHO53814.1"/>
    <property type="molecule type" value="Genomic_DNA"/>
</dbReference>
<keyword evidence="3" id="KW-1185">Reference proteome</keyword>
<gene>
    <name evidence="2" type="ORF">SAMN02745220_05326</name>
</gene>
<keyword evidence="1" id="KW-1133">Transmembrane helix</keyword>
<organism evidence="2 3">
    <name type="scientific">Desulfopila aestuarii DSM 18488</name>
    <dbReference type="NCBI Taxonomy" id="1121416"/>
    <lineage>
        <taxon>Bacteria</taxon>
        <taxon>Pseudomonadati</taxon>
        <taxon>Thermodesulfobacteriota</taxon>
        <taxon>Desulfobulbia</taxon>
        <taxon>Desulfobulbales</taxon>
        <taxon>Desulfocapsaceae</taxon>
        <taxon>Desulfopila</taxon>
    </lineage>
</organism>
<feature type="transmembrane region" description="Helical" evidence="1">
    <location>
        <begin position="12"/>
        <end position="32"/>
    </location>
</feature>